<evidence type="ECO:0000313" key="3">
    <source>
        <dbReference type="EMBL" id="GLR67719.1"/>
    </source>
</evidence>
<name>A0ABQ6A5I9_9PROT</name>
<proteinExistence type="predicted"/>
<dbReference type="SUPFAM" id="SSF51294">
    <property type="entry name" value="Hedgehog/intein (Hint) domain"/>
    <property type="match status" value="1"/>
</dbReference>
<protein>
    <recommendedName>
        <fullName evidence="2">Hedgehog/Intein (Hint) domain-containing protein</fullName>
    </recommendedName>
</protein>
<feature type="region of interest" description="Disordered" evidence="1">
    <location>
        <begin position="106"/>
        <end position="125"/>
    </location>
</feature>
<feature type="domain" description="Hedgehog/Intein (Hint)" evidence="2">
    <location>
        <begin position="146"/>
        <end position="279"/>
    </location>
</feature>
<organism evidence="3 4">
    <name type="scientific">Acidocella aquatica</name>
    <dbReference type="NCBI Taxonomy" id="1922313"/>
    <lineage>
        <taxon>Bacteria</taxon>
        <taxon>Pseudomonadati</taxon>
        <taxon>Pseudomonadota</taxon>
        <taxon>Alphaproteobacteria</taxon>
        <taxon>Acetobacterales</taxon>
        <taxon>Acidocellaceae</taxon>
        <taxon>Acidocella</taxon>
    </lineage>
</organism>
<sequence length="338" mass="35141">MSVFETFRGMFAVTYADGSITTAGNTANLLHEEDGGEIITLPGATSATPVTQGAILTGTGSGGGLTGSFTYAGAVEKGGLYIGILVRGQASGQYFLLTTVRNGNHFNSGGGQDGQQGDDGQGGATTLTLQPTVGWNLLGATGSPACFMAGTAIRTPSGDVAVETLKTGDLVSLNDGRAATVAWIGRQTISMVFADPLRVLPIRIRANALEDGAPARDLLLSPDHAVLVDNILIQAGALVNGVSILRETDVPTVFTYYHIEIADHALILAENTPAETFVDNIDRLSFDNWAEHEALAGATAIIEMDYPRAKATRQVPKAIRQRLSARAEATAAARSAAA</sequence>
<evidence type="ECO:0000313" key="4">
    <source>
        <dbReference type="Proteomes" id="UP001156641"/>
    </source>
</evidence>
<accession>A0ABQ6A5I9</accession>
<dbReference type="EMBL" id="BSOS01000067">
    <property type="protein sequence ID" value="GLR67719.1"/>
    <property type="molecule type" value="Genomic_DNA"/>
</dbReference>
<gene>
    <name evidence="3" type="ORF">GCM10010909_24000</name>
</gene>
<feature type="compositionally biased region" description="Gly residues" evidence="1">
    <location>
        <begin position="108"/>
        <end position="123"/>
    </location>
</feature>
<dbReference type="InterPro" id="IPR036844">
    <property type="entry name" value="Hint_dom_sf"/>
</dbReference>
<evidence type="ECO:0000259" key="2">
    <source>
        <dbReference type="Pfam" id="PF13403"/>
    </source>
</evidence>
<comment type="caution">
    <text evidence="3">The sequence shown here is derived from an EMBL/GenBank/DDBJ whole genome shotgun (WGS) entry which is preliminary data.</text>
</comment>
<keyword evidence="4" id="KW-1185">Reference proteome</keyword>
<dbReference type="InterPro" id="IPR028992">
    <property type="entry name" value="Hedgehog/Intein_dom"/>
</dbReference>
<dbReference type="Gene3D" id="2.170.16.10">
    <property type="entry name" value="Hedgehog/Intein (Hint) domain"/>
    <property type="match status" value="1"/>
</dbReference>
<dbReference type="RefSeq" id="WP_284258466.1">
    <property type="nucleotide sequence ID" value="NZ_BSOS01000067.1"/>
</dbReference>
<reference evidence="4" key="1">
    <citation type="journal article" date="2019" name="Int. J. Syst. Evol. Microbiol.">
        <title>The Global Catalogue of Microorganisms (GCM) 10K type strain sequencing project: providing services to taxonomists for standard genome sequencing and annotation.</title>
        <authorList>
            <consortium name="The Broad Institute Genomics Platform"/>
            <consortium name="The Broad Institute Genome Sequencing Center for Infectious Disease"/>
            <person name="Wu L."/>
            <person name="Ma J."/>
        </authorList>
    </citation>
    <scope>NUCLEOTIDE SEQUENCE [LARGE SCALE GENOMIC DNA]</scope>
    <source>
        <strain evidence="4">NBRC 112502</strain>
    </source>
</reference>
<dbReference type="Proteomes" id="UP001156641">
    <property type="component" value="Unassembled WGS sequence"/>
</dbReference>
<evidence type="ECO:0000256" key="1">
    <source>
        <dbReference type="SAM" id="MobiDB-lite"/>
    </source>
</evidence>
<dbReference type="Pfam" id="PF13403">
    <property type="entry name" value="Hint_2"/>
    <property type="match status" value="1"/>
</dbReference>